<feature type="compositionally biased region" description="Basic and acidic residues" evidence="1">
    <location>
        <begin position="530"/>
        <end position="542"/>
    </location>
</feature>
<dbReference type="AlphaFoldDB" id="A0AAD7BPP9"/>
<proteinExistence type="predicted"/>
<feature type="compositionally biased region" description="Pro residues" evidence="1">
    <location>
        <begin position="371"/>
        <end position="383"/>
    </location>
</feature>
<keyword evidence="3" id="KW-1185">Reference proteome</keyword>
<dbReference type="EMBL" id="JARKIE010000570">
    <property type="protein sequence ID" value="KAJ7626777.1"/>
    <property type="molecule type" value="Genomic_DNA"/>
</dbReference>
<feature type="compositionally biased region" description="Polar residues" evidence="1">
    <location>
        <begin position="403"/>
        <end position="416"/>
    </location>
</feature>
<sequence length="760" mass="84909">MSPPCSTGLACLQSGTPLDFKLPPYDRFNDPPQLASHAPIFPMDADEISSFQFENDEEASLYLLNHWAVDLLLPFVRKPSRVERVDPRYLAWLLDKAQIALSAYGQFSPKLLSSHLALSLVDELVRLIRSLPADIANAIKADDPLQRSSYSNWMLVVPLENTSEYKETEPLPLAFQLPRFRQNPAQDPAPFYYGRADYELFASMEREAVQPLFAYMRMYLPWSELLPDHKDDIVHALDIAYPALLEFSERFVDDPPSALIKRFFNRLRKLVVELSGAPHRIRRVKGQGGLKDLVFEEYFPEVRYLPWNMDLPVGPFVEEPTTPFPLIRDSLGDGESSPPSIDEAPYFCLEEMPGQSPIYNPGTPPFSGRSPTPPPIDPAPPPHEFMDFVQVPSAPLAKAPTTDPKSTSGDAVASSSEKGEDTEGEPPRKRQKKVAFAEQHPAHPSSTRARLPREAKGHVKYVSGRGTKKNSKMALDKGEGSSKGRPHIALHTRDAASVKPEVLEAKASKPSVPKKRKHANADPAFPTADRTTRKESSDKETYEDPEVIPDVNTINLLDALNVNLNALGYSCSNCINFNRKSKGTPQCSHSDTYKDHMKRINRFERYSRFSNAHLNTAAERVIRARDHLQGLHAAVNGAQLELIESSLLLSQLVDKQLKYFGPDALAELHEIPENRRAIYAQFLEERSILQGLPYLNNRSAYLVARMRNLDQYELNEADKASCDAFLADLAVYFSHDGDQDSNEGPSGDRDPSAGPGDSTA</sequence>
<protein>
    <submittedName>
        <fullName evidence="2">Uncharacterized protein</fullName>
    </submittedName>
</protein>
<organism evidence="2 3">
    <name type="scientific">Mycena rosella</name>
    <name type="common">Pink bonnet</name>
    <name type="synonym">Agaricus rosellus</name>
    <dbReference type="NCBI Taxonomy" id="1033263"/>
    <lineage>
        <taxon>Eukaryota</taxon>
        <taxon>Fungi</taxon>
        <taxon>Dikarya</taxon>
        <taxon>Basidiomycota</taxon>
        <taxon>Agaricomycotina</taxon>
        <taxon>Agaricomycetes</taxon>
        <taxon>Agaricomycetidae</taxon>
        <taxon>Agaricales</taxon>
        <taxon>Marasmiineae</taxon>
        <taxon>Mycenaceae</taxon>
        <taxon>Mycena</taxon>
    </lineage>
</organism>
<feature type="region of interest" description="Disordered" evidence="1">
    <location>
        <begin position="506"/>
        <end position="544"/>
    </location>
</feature>
<reference evidence="2" key="1">
    <citation type="submission" date="2023-03" db="EMBL/GenBank/DDBJ databases">
        <title>Massive genome expansion in bonnet fungi (Mycena s.s.) driven by repeated elements and novel gene families across ecological guilds.</title>
        <authorList>
            <consortium name="Lawrence Berkeley National Laboratory"/>
            <person name="Harder C.B."/>
            <person name="Miyauchi S."/>
            <person name="Viragh M."/>
            <person name="Kuo A."/>
            <person name="Thoen E."/>
            <person name="Andreopoulos B."/>
            <person name="Lu D."/>
            <person name="Skrede I."/>
            <person name="Drula E."/>
            <person name="Henrissat B."/>
            <person name="Morin E."/>
            <person name="Kohler A."/>
            <person name="Barry K."/>
            <person name="LaButti K."/>
            <person name="Morin E."/>
            <person name="Salamov A."/>
            <person name="Lipzen A."/>
            <person name="Mereny Z."/>
            <person name="Hegedus B."/>
            <person name="Baldrian P."/>
            <person name="Stursova M."/>
            <person name="Weitz H."/>
            <person name="Taylor A."/>
            <person name="Grigoriev I.V."/>
            <person name="Nagy L.G."/>
            <person name="Martin F."/>
            <person name="Kauserud H."/>
        </authorList>
    </citation>
    <scope>NUCLEOTIDE SEQUENCE</scope>
    <source>
        <strain evidence="2">CBHHK067</strain>
    </source>
</reference>
<dbReference type="Proteomes" id="UP001221757">
    <property type="component" value="Unassembled WGS sequence"/>
</dbReference>
<feature type="region of interest" description="Disordered" evidence="1">
    <location>
        <begin position="352"/>
        <end position="486"/>
    </location>
</feature>
<evidence type="ECO:0000256" key="1">
    <source>
        <dbReference type="SAM" id="MobiDB-lite"/>
    </source>
</evidence>
<name>A0AAD7BPP9_MYCRO</name>
<gene>
    <name evidence="2" type="ORF">B0H17DRAFT_1150885</name>
</gene>
<evidence type="ECO:0000313" key="3">
    <source>
        <dbReference type="Proteomes" id="UP001221757"/>
    </source>
</evidence>
<accession>A0AAD7BPP9</accession>
<evidence type="ECO:0000313" key="2">
    <source>
        <dbReference type="EMBL" id="KAJ7626777.1"/>
    </source>
</evidence>
<comment type="caution">
    <text evidence="2">The sequence shown here is derived from an EMBL/GenBank/DDBJ whole genome shotgun (WGS) entry which is preliminary data.</text>
</comment>
<feature type="compositionally biased region" description="Basic and acidic residues" evidence="1">
    <location>
        <begin position="417"/>
        <end position="428"/>
    </location>
</feature>
<feature type="region of interest" description="Disordered" evidence="1">
    <location>
        <begin position="736"/>
        <end position="760"/>
    </location>
</feature>